<comment type="caution">
    <text evidence="4">The sequence shown here is derived from an EMBL/GenBank/DDBJ whole genome shotgun (WGS) entry which is preliminary data.</text>
</comment>
<name>A0ABQ6JZR0_9MICO</name>
<dbReference type="SUPFAM" id="SSF51735">
    <property type="entry name" value="NAD(P)-binding Rossmann-fold domains"/>
    <property type="match status" value="1"/>
</dbReference>
<protein>
    <recommendedName>
        <fullName evidence="6">SDR family NAD(P)-dependent oxidoreductase</fullName>
    </recommendedName>
</protein>
<evidence type="ECO:0000256" key="3">
    <source>
        <dbReference type="SAM" id="MobiDB-lite"/>
    </source>
</evidence>
<dbReference type="InterPro" id="IPR036291">
    <property type="entry name" value="NAD(P)-bd_dom_sf"/>
</dbReference>
<evidence type="ECO:0008006" key="6">
    <source>
        <dbReference type="Google" id="ProtNLM"/>
    </source>
</evidence>
<dbReference type="PANTHER" id="PTHR43669">
    <property type="entry name" value="5-KETO-D-GLUCONATE 5-REDUCTASE"/>
    <property type="match status" value="1"/>
</dbReference>
<gene>
    <name evidence="4" type="ORF">GCM10025881_05520</name>
</gene>
<dbReference type="EMBL" id="BSVB01000001">
    <property type="protein sequence ID" value="GMA93728.1"/>
    <property type="molecule type" value="Genomic_DNA"/>
</dbReference>
<accession>A0ABQ6JZR0</accession>
<comment type="similarity">
    <text evidence="1">Belongs to the short-chain dehydrogenases/reductases (SDR) family.</text>
</comment>
<proteinExistence type="inferred from homology"/>
<keyword evidence="5" id="KW-1185">Reference proteome</keyword>
<dbReference type="PRINTS" id="PR00081">
    <property type="entry name" value="GDHRDH"/>
</dbReference>
<sequence>MPRSVVVTGASSGIGEATSRLLAAHGWEVIGVARRADRLAALADEIGLRPVVADVTDPAGVDAVRAAVGGRLDALVNNAGARSASTRSRTRTSTTGGRCTSPTCSEPSG</sequence>
<dbReference type="Pfam" id="PF00106">
    <property type="entry name" value="adh_short"/>
    <property type="match status" value="1"/>
</dbReference>
<reference evidence="5" key="1">
    <citation type="journal article" date="2019" name="Int. J. Syst. Evol. Microbiol.">
        <title>The Global Catalogue of Microorganisms (GCM) 10K type strain sequencing project: providing services to taxonomists for standard genome sequencing and annotation.</title>
        <authorList>
            <consortium name="The Broad Institute Genomics Platform"/>
            <consortium name="The Broad Institute Genome Sequencing Center for Infectious Disease"/>
            <person name="Wu L."/>
            <person name="Ma J."/>
        </authorList>
    </citation>
    <scope>NUCLEOTIDE SEQUENCE [LARGE SCALE GENOMIC DNA]</scope>
    <source>
        <strain evidence="5">NBRC 108894</strain>
    </source>
</reference>
<dbReference type="Proteomes" id="UP001157034">
    <property type="component" value="Unassembled WGS sequence"/>
</dbReference>
<dbReference type="InterPro" id="IPR002347">
    <property type="entry name" value="SDR_fam"/>
</dbReference>
<evidence type="ECO:0000256" key="2">
    <source>
        <dbReference type="ARBA" id="ARBA00023002"/>
    </source>
</evidence>
<feature type="region of interest" description="Disordered" evidence="3">
    <location>
        <begin position="79"/>
        <end position="109"/>
    </location>
</feature>
<organism evidence="4 5">
    <name type="scientific">Pseudolysinimonas kribbensis</name>
    <dbReference type="NCBI Taxonomy" id="433641"/>
    <lineage>
        <taxon>Bacteria</taxon>
        <taxon>Bacillati</taxon>
        <taxon>Actinomycetota</taxon>
        <taxon>Actinomycetes</taxon>
        <taxon>Micrococcales</taxon>
        <taxon>Microbacteriaceae</taxon>
        <taxon>Pseudolysinimonas</taxon>
    </lineage>
</organism>
<evidence type="ECO:0000256" key="1">
    <source>
        <dbReference type="ARBA" id="ARBA00006484"/>
    </source>
</evidence>
<keyword evidence="2" id="KW-0560">Oxidoreductase</keyword>
<evidence type="ECO:0000313" key="4">
    <source>
        <dbReference type="EMBL" id="GMA93728.1"/>
    </source>
</evidence>
<dbReference type="Gene3D" id="3.40.50.720">
    <property type="entry name" value="NAD(P)-binding Rossmann-like Domain"/>
    <property type="match status" value="1"/>
</dbReference>
<evidence type="ECO:0000313" key="5">
    <source>
        <dbReference type="Proteomes" id="UP001157034"/>
    </source>
</evidence>
<dbReference type="PANTHER" id="PTHR43669:SF3">
    <property type="entry name" value="ALCOHOL DEHYDROGENASE, PUTATIVE (AFU_ORTHOLOGUE AFUA_3G03445)-RELATED"/>
    <property type="match status" value="1"/>
</dbReference>